<gene>
    <name evidence="2" type="ORF">CE91St3_04300</name>
    <name evidence="3" type="ORF">GMD66_11360</name>
</gene>
<dbReference type="EMBL" id="BQNZ01000001">
    <property type="protein sequence ID" value="GKH70567.1"/>
    <property type="molecule type" value="Genomic_DNA"/>
</dbReference>
<sequence>MTNAGNWTVLTNGDKLWTMEISSPNALSINLLYDKFWLPEGTSLFLYSKDKKQYMGGFTSINNKGDSINLKGFATGIIQGSNVILEYYQPAHISQTAIISICNVVHGYKPIVAPAILTRSFGGSGNCQVNINCPEGEDWQKEKRAIALIVVNGFRYATGALLNTTANDKRPIFLTADHCLGGWGNYNIKYDAVTNPNLNHYMFYWNYESPSCSRGGSEPQILSTSGATILANNEYSDFALLSLNEDPKNLSGYDPYYLGWDRITSLSSTGVVGIHHPSGDVKKIATSFNLPANTTPYWRVNWSQTTNGFSVTEGGSSGSPLLTRNTHRVIGQLFGGSDINCNNPAADYAIYGQFHLSWDYGTNPQRRLKDWLDPNNTGAQFVDGIPVPEPEPDPDPYVIHINGSFYQLNCPLLENQKVTVDHWGGAYDVCKNQEVVLEFTSNKKNLTCSLWDGTGPFYLQYFPRGDYYTLSCTPQSDIFELSFTDGNITEYIAFETQDYYTISYSNSSQLIQIDINEDMARMKNSSSYKVAIYNQTGSLMKQVSMANKTISINTTEFPNGIYFIHLMDNTGEKIGSKKISISH</sequence>
<dbReference type="Pfam" id="PF18962">
    <property type="entry name" value="Por_Secre_tail"/>
    <property type="match status" value="1"/>
</dbReference>
<evidence type="ECO:0000313" key="2">
    <source>
        <dbReference type="EMBL" id="GKH70567.1"/>
    </source>
</evidence>
<dbReference type="Gene3D" id="2.40.10.10">
    <property type="entry name" value="Trypsin-like serine proteases"/>
    <property type="match status" value="2"/>
</dbReference>
<dbReference type="InterPro" id="IPR043504">
    <property type="entry name" value="Peptidase_S1_PA_chymotrypsin"/>
</dbReference>
<dbReference type="InterPro" id="IPR009003">
    <property type="entry name" value="Peptidase_S1_PA"/>
</dbReference>
<dbReference type="NCBIfam" id="TIGR04183">
    <property type="entry name" value="Por_Secre_tail"/>
    <property type="match status" value="1"/>
</dbReference>
<proteinExistence type="predicted"/>
<feature type="domain" description="Secretion system C-terminal sorting" evidence="1">
    <location>
        <begin position="522"/>
        <end position="579"/>
    </location>
</feature>
<dbReference type="PANTHER" id="PTHR36234">
    <property type="entry name" value="LYSYL ENDOPEPTIDASE"/>
    <property type="match status" value="1"/>
</dbReference>
<comment type="caution">
    <text evidence="3">The sequence shown here is derived from an EMBL/GenBank/DDBJ whole genome shotgun (WGS) entry which is preliminary data.</text>
</comment>
<dbReference type="InterPro" id="IPR026444">
    <property type="entry name" value="Secre_tail"/>
</dbReference>
<dbReference type="SUPFAM" id="SSF50494">
    <property type="entry name" value="Trypsin-like serine proteases"/>
    <property type="match status" value="1"/>
</dbReference>
<dbReference type="Proteomes" id="UP001055114">
    <property type="component" value="Unassembled WGS sequence"/>
</dbReference>
<name>A0A3R6EZY1_9BACT</name>
<dbReference type="AlphaFoldDB" id="A0A3R6EZY1"/>
<protein>
    <submittedName>
        <fullName evidence="3">T9SS type A sorting domain-containing protein</fullName>
    </submittedName>
</protein>
<reference evidence="3 4" key="1">
    <citation type="journal article" date="2019" name="Nat. Med.">
        <title>A library of human gut bacterial isolates paired with longitudinal multiomics data enables mechanistic microbiome research.</title>
        <authorList>
            <person name="Poyet M."/>
            <person name="Groussin M."/>
            <person name="Gibbons S.M."/>
            <person name="Avila-Pacheco J."/>
            <person name="Jiang X."/>
            <person name="Kearney S.M."/>
            <person name="Perrotta A.R."/>
            <person name="Berdy B."/>
            <person name="Zhao S."/>
            <person name="Lieberman T.D."/>
            <person name="Swanson P.K."/>
            <person name="Smith M."/>
            <person name="Roesemann S."/>
            <person name="Alexander J.E."/>
            <person name="Rich S.A."/>
            <person name="Livny J."/>
            <person name="Vlamakis H."/>
            <person name="Clish C."/>
            <person name="Bullock K."/>
            <person name="Deik A."/>
            <person name="Scott J."/>
            <person name="Pierce K.A."/>
            <person name="Xavier R.J."/>
            <person name="Alm E.J."/>
        </authorList>
    </citation>
    <scope>NUCLEOTIDE SEQUENCE [LARGE SCALE GENOMIC DNA]</scope>
    <source>
        <strain evidence="3 4">BIOML-A25</strain>
    </source>
</reference>
<accession>A0A3R6EZY1</accession>
<organism evidence="3 4">
    <name type="scientific">Parabacteroides merdae</name>
    <dbReference type="NCBI Taxonomy" id="46503"/>
    <lineage>
        <taxon>Bacteria</taxon>
        <taxon>Pseudomonadati</taxon>
        <taxon>Bacteroidota</taxon>
        <taxon>Bacteroidia</taxon>
        <taxon>Bacteroidales</taxon>
        <taxon>Tannerellaceae</taxon>
        <taxon>Parabacteroides</taxon>
    </lineage>
</organism>
<evidence type="ECO:0000259" key="1">
    <source>
        <dbReference type="Pfam" id="PF18962"/>
    </source>
</evidence>
<dbReference type="EMBL" id="WNCR01000004">
    <property type="protein sequence ID" value="MTU29789.1"/>
    <property type="molecule type" value="Genomic_DNA"/>
</dbReference>
<dbReference type="OrthoDB" id="9342482at2"/>
<dbReference type="Proteomes" id="UP000437446">
    <property type="component" value="Unassembled WGS sequence"/>
</dbReference>
<evidence type="ECO:0000313" key="4">
    <source>
        <dbReference type="Proteomes" id="UP000437446"/>
    </source>
</evidence>
<reference evidence="2" key="2">
    <citation type="submission" date="2022-01" db="EMBL/GenBank/DDBJ databases">
        <title>Novel bile acid biosynthetic pathways are enriched in the microbiome of centenarians.</title>
        <authorList>
            <person name="Sato Y."/>
            <person name="Atarashi K."/>
            <person name="Plichta R.D."/>
            <person name="Arai Y."/>
            <person name="Sasajima S."/>
            <person name="Kearney M.S."/>
            <person name="Suda W."/>
            <person name="Takeshita K."/>
            <person name="Sasaki T."/>
            <person name="Okamoto S."/>
            <person name="Skelly N.A."/>
            <person name="Okamura Y."/>
            <person name="Vlamakis H."/>
            <person name="Li Y."/>
            <person name="Tanoue T."/>
            <person name="Takei H."/>
            <person name="Nittono H."/>
            <person name="Narushima S."/>
            <person name="Irie J."/>
            <person name="Itoh H."/>
            <person name="Moriya K."/>
            <person name="Sugiura Y."/>
            <person name="Suematsu M."/>
            <person name="Moritoki N."/>
            <person name="Shibata S."/>
            <person name="Littman R.D."/>
            <person name="Fischbach A.M."/>
            <person name="Uwamino Y."/>
            <person name="Inoue T."/>
            <person name="Honda A."/>
            <person name="Hattori M."/>
            <person name="Murai T."/>
            <person name="Xavier J.R."/>
            <person name="Hirose N."/>
            <person name="Honda K."/>
        </authorList>
    </citation>
    <scope>NUCLEOTIDE SEQUENCE</scope>
    <source>
        <strain evidence="2">CE91-St3</strain>
    </source>
</reference>
<evidence type="ECO:0000313" key="3">
    <source>
        <dbReference type="EMBL" id="MTU29789.1"/>
    </source>
</evidence>
<dbReference type="PANTHER" id="PTHR36234:SF5">
    <property type="entry name" value="LYSYL ENDOPEPTIDASE"/>
    <property type="match status" value="1"/>
</dbReference>